<organism evidence="3 4">
    <name type="scientific">Mangrovibacterium diazotrophicum</name>
    <dbReference type="NCBI Taxonomy" id="1261403"/>
    <lineage>
        <taxon>Bacteria</taxon>
        <taxon>Pseudomonadati</taxon>
        <taxon>Bacteroidota</taxon>
        <taxon>Bacteroidia</taxon>
        <taxon>Marinilabiliales</taxon>
        <taxon>Prolixibacteraceae</taxon>
        <taxon>Mangrovibacterium</taxon>
    </lineage>
</organism>
<dbReference type="EMBL" id="RAPN01000006">
    <property type="protein sequence ID" value="RKD85159.1"/>
    <property type="molecule type" value="Genomic_DNA"/>
</dbReference>
<dbReference type="InterPro" id="IPR013320">
    <property type="entry name" value="ConA-like_dom_sf"/>
</dbReference>
<evidence type="ECO:0000313" key="4">
    <source>
        <dbReference type="Proteomes" id="UP000283387"/>
    </source>
</evidence>
<proteinExistence type="inferred from homology"/>
<dbReference type="AlphaFoldDB" id="A0A419VUI6"/>
<dbReference type="CDD" id="cd00413">
    <property type="entry name" value="Glyco_hydrolase_16"/>
    <property type="match status" value="1"/>
</dbReference>
<feature type="domain" description="GH16" evidence="2">
    <location>
        <begin position="275"/>
        <end position="483"/>
    </location>
</feature>
<reference evidence="3 4" key="1">
    <citation type="submission" date="2018-09" db="EMBL/GenBank/DDBJ databases">
        <title>Genomic Encyclopedia of Archaeal and Bacterial Type Strains, Phase II (KMG-II): from individual species to whole genera.</title>
        <authorList>
            <person name="Goeker M."/>
        </authorList>
    </citation>
    <scope>NUCLEOTIDE SEQUENCE [LARGE SCALE GENOMIC DNA]</scope>
    <source>
        <strain evidence="3 4">DSM 27148</strain>
    </source>
</reference>
<protein>
    <submittedName>
        <fullName evidence="3">Glycosyl hydrolase family 16</fullName>
    </submittedName>
</protein>
<dbReference type="Gene3D" id="2.60.120.200">
    <property type="match status" value="1"/>
</dbReference>
<evidence type="ECO:0000256" key="1">
    <source>
        <dbReference type="ARBA" id="ARBA00006865"/>
    </source>
</evidence>
<keyword evidence="4" id="KW-1185">Reference proteome</keyword>
<dbReference type="InterPro" id="IPR000757">
    <property type="entry name" value="Beta-glucanase-like"/>
</dbReference>
<accession>A0A419VUI6</accession>
<dbReference type="RefSeq" id="WP_120275836.1">
    <property type="nucleotide sequence ID" value="NZ_RAPN01000006.1"/>
</dbReference>
<sequence length="483" mass="56168">MSFKLFFLSTFKGLKNTAKVESKRDNLWSDYQLYIGLQDSEDLKLYQELDHFVNSEAFKKERSETMSMKFAGSEESKLINEYQKLEADSQLKDFYVTQHSADFQKYQQLEKSDKIKTFIQLKDYIQSKKYDADKAAFKSGEGKGGVATFEETEAYKKYQSYQELSKSADVMFWTEFPAAKSYKNYKDMVNSPKRIRYEELKAEVESDAFKAKKEFLEDPNRWEKTEAYQKEKKYQELKSEERFKVYEKYKKSDEFNFFVSHELLLEDHFEGGKLDESKWKPISQLADQTVGKNFSKAGDLQGYTNGENVLQDNSSLKLTVKYEKTDSLVWNFPVGFSPVSFDYSAGLLSSAESFHAKSGVLEAKIKYQPNKQLVDLFYLSDDKNSYRLNLLEAGTVCRFGVSQDKGSQHESLGGLSAGQFYIFRIEWGQGHISWKINNHEIYSVQQAVPDVPLRINMSSIVVEPPQGLPHHFEVDWVRLYRKK</sequence>
<name>A0A419VUI6_9BACT</name>
<dbReference type="OrthoDB" id="9809583at2"/>
<keyword evidence="3" id="KW-0378">Hydrolase</keyword>
<comment type="similarity">
    <text evidence="1">Belongs to the glycosyl hydrolase 16 family.</text>
</comment>
<dbReference type="Proteomes" id="UP000283387">
    <property type="component" value="Unassembled WGS sequence"/>
</dbReference>
<dbReference type="SUPFAM" id="SSF49899">
    <property type="entry name" value="Concanavalin A-like lectins/glucanases"/>
    <property type="match status" value="1"/>
</dbReference>
<dbReference type="GO" id="GO:0005975">
    <property type="term" value="P:carbohydrate metabolic process"/>
    <property type="evidence" value="ECO:0007669"/>
    <property type="project" value="InterPro"/>
</dbReference>
<evidence type="ECO:0000259" key="2">
    <source>
        <dbReference type="PROSITE" id="PS51762"/>
    </source>
</evidence>
<gene>
    <name evidence="3" type="ORF">BC643_4678</name>
</gene>
<dbReference type="GO" id="GO:0004553">
    <property type="term" value="F:hydrolase activity, hydrolyzing O-glycosyl compounds"/>
    <property type="evidence" value="ECO:0007669"/>
    <property type="project" value="InterPro"/>
</dbReference>
<evidence type="ECO:0000313" key="3">
    <source>
        <dbReference type="EMBL" id="RKD85159.1"/>
    </source>
</evidence>
<dbReference type="PROSITE" id="PS51762">
    <property type="entry name" value="GH16_2"/>
    <property type="match status" value="1"/>
</dbReference>
<comment type="caution">
    <text evidence="3">The sequence shown here is derived from an EMBL/GenBank/DDBJ whole genome shotgun (WGS) entry which is preliminary data.</text>
</comment>